<reference evidence="2 3" key="1">
    <citation type="submission" date="2018-04" db="EMBL/GenBank/DDBJ databases">
        <title>Active sludge and wastewater microbial communities from Klosterneuburg, Austria.</title>
        <authorList>
            <person name="Wagner M."/>
        </authorList>
    </citation>
    <scope>NUCLEOTIDE SEQUENCE [LARGE SCALE GENOMIC DNA]</scope>
    <source>
        <strain evidence="2 3">Nm4</strain>
    </source>
</reference>
<name>A0A2T5HZR9_9PROT</name>
<proteinExistence type="predicted"/>
<comment type="caution">
    <text evidence="2">The sequence shown here is derived from an EMBL/GenBank/DDBJ whole genome shotgun (WGS) entry which is preliminary data.</text>
</comment>
<keyword evidence="1" id="KW-0472">Membrane</keyword>
<evidence type="ECO:0000256" key="1">
    <source>
        <dbReference type="SAM" id="Phobius"/>
    </source>
</evidence>
<sequence length="169" mass="19752">MCELLKQFPVWLQFSIVLIPVISLAIAALAFSMNVRQTKLTNALVRAKVVSDSLHTFMNDETIQNAFYKVEYREFQYNLDFHGSGEEKEIDKLLRHFSNLALMWKNDLITLKDIHPIQYFILRAVSNPEIEKYLSFIDNWSKKADTGGHPYVALRELYDKLKSTNRNYS</sequence>
<accession>A0A2T5HZR9</accession>
<gene>
    <name evidence="2" type="ORF">C8R28_10792</name>
</gene>
<protein>
    <submittedName>
        <fullName evidence="2">Uncharacterized protein</fullName>
    </submittedName>
</protein>
<dbReference type="EMBL" id="QAOL01000079">
    <property type="protein sequence ID" value="PTQ77079.1"/>
    <property type="molecule type" value="Genomic_DNA"/>
</dbReference>
<dbReference type="RefSeq" id="WP_107788052.1">
    <property type="nucleotide sequence ID" value="NZ_QAOL01000079.1"/>
</dbReference>
<evidence type="ECO:0000313" key="2">
    <source>
        <dbReference type="EMBL" id="PTQ77079.1"/>
    </source>
</evidence>
<dbReference type="AlphaFoldDB" id="A0A2T5HZR9"/>
<keyword evidence="1" id="KW-1133">Transmembrane helix</keyword>
<dbReference type="Proteomes" id="UP000244110">
    <property type="component" value="Unassembled WGS sequence"/>
</dbReference>
<feature type="transmembrane region" description="Helical" evidence="1">
    <location>
        <begin position="12"/>
        <end position="31"/>
    </location>
</feature>
<evidence type="ECO:0000313" key="3">
    <source>
        <dbReference type="Proteomes" id="UP000244110"/>
    </source>
</evidence>
<organism evidence="2 3">
    <name type="scientific">Nitrosomonas ureae</name>
    <dbReference type="NCBI Taxonomy" id="44577"/>
    <lineage>
        <taxon>Bacteria</taxon>
        <taxon>Pseudomonadati</taxon>
        <taxon>Pseudomonadota</taxon>
        <taxon>Betaproteobacteria</taxon>
        <taxon>Nitrosomonadales</taxon>
        <taxon>Nitrosomonadaceae</taxon>
        <taxon>Nitrosomonas</taxon>
    </lineage>
</organism>
<keyword evidence="1" id="KW-0812">Transmembrane</keyword>